<dbReference type="Proteomes" id="UP000247409">
    <property type="component" value="Unassembled WGS sequence"/>
</dbReference>
<evidence type="ECO:0000313" key="7">
    <source>
        <dbReference type="EMBL" id="PXF48434.1"/>
    </source>
</evidence>
<feature type="transmembrane region" description="Helical" evidence="6">
    <location>
        <begin position="93"/>
        <end position="115"/>
    </location>
</feature>
<comment type="subcellular location">
    <subcellularLocation>
        <location evidence="1">Membrane</location>
        <topology evidence="1">Multi-pass membrane protein</topology>
    </subcellularLocation>
</comment>
<protein>
    <submittedName>
        <fullName evidence="7">Peroxisomal membrane protein 2</fullName>
    </submittedName>
</protein>
<keyword evidence="5 6" id="KW-0472">Membrane</keyword>
<keyword evidence="4 6" id="KW-1133">Transmembrane helix</keyword>
<name>A0A2V3J221_9FLOR</name>
<comment type="caution">
    <text evidence="7">The sequence shown here is derived from an EMBL/GenBank/DDBJ whole genome shotgun (WGS) entry which is preliminary data.</text>
</comment>
<dbReference type="PANTHER" id="PTHR11266">
    <property type="entry name" value="PEROXISOMAL MEMBRANE PROTEIN 2, PXMP2 MPV17"/>
    <property type="match status" value="1"/>
</dbReference>
<accession>A0A2V3J221</accession>
<evidence type="ECO:0000256" key="2">
    <source>
        <dbReference type="ARBA" id="ARBA00006824"/>
    </source>
</evidence>
<gene>
    <name evidence="7" type="ORF">BWQ96_01894</name>
</gene>
<proteinExistence type="inferred from homology"/>
<comment type="similarity">
    <text evidence="2 6">Belongs to the peroxisomal membrane protein PXMP2/4 family.</text>
</comment>
<dbReference type="Pfam" id="PF04117">
    <property type="entry name" value="Mpv17_PMP22"/>
    <property type="match status" value="1"/>
</dbReference>
<evidence type="ECO:0000256" key="5">
    <source>
        <dbReference type="ARBA" id="ARBA00023136"/>
    </source>
</evidence>
<organism evidence="7 8">
    <name type="scientific">Gracilariopsis chorda</name>
    <dbReference type="NCBI Taxonomy" id="448386"/>
    <lineage>
        <taxon>Eukaryota</taxon>
        <taxon>Rhodophyta</taxon>
        <taxon>Florideophyceae</taxon>
        <taxon>Rhodymeniophycidae</taxon>
        <taxon>Gracilariales</taxon>
        <taxon>Gracilariaceae</taxon>
        <taxon>Gracilariopsis</taxon>
    </lineage>
</organism>
<dbReference type="GO" id="GO:0005737">
    <property type="term" value="C:cytoplasm"/>
    <property type="evidence" value="ECO:0007669"/>
    <property type="project" value="TreeGrafter"/>
</dbReference>
<evidence type="ECO:0000313" key="8">
    <source>
        <dbReference type="Proteomes" id="UP000247409"/>
    </source>
</evidence>
<feature type="transmembrane region" description="Helical" evidence="6">
    <location>
        <begin position="151"/>
        <end position="176"/>
    </location>
</feature>
<dbReference type="STRING" id="448386.A0A2V3J221"/>
<sequence length="186" mass="21121">MPLPSVVITVAWRSYLQRLQKDPLLTKAITSAVLSVCSEVFAKRLRNLPLKSSAAMHELTIGLVLRGPLIHAFHNFLDKVVFKGAKQTSPTVVLGKLIIDQFIFAPIFTSLYFYFRALSEDRSVATTTKRLKSELLGIMKKNWSLWVPANFINYMVIPLELRVLFGSVVAFFWNAYLISQASRTER</sequence>
<dbReference type="OrthoDB" id="860at2759"/>
<keyword evidence="3 6" id="KW-0812">Transmembrane</keyword>
<dbReference type="InterPro" id="IPR007248">
    <property type="entry name" value="Mpv17_PMP22"/>
</dbReference>
<keyword evidence="8" id="KW-1185">Reference proteome</keyword>
<dbReference type="AlphaFoldDB" id="A0A2V3J221"/>
<dbReference type="EMBL" id="NBIV01000014">
    <property type="protein sequence ID" value="PXF48434.1"/>
    <property type="molecule type" value="Genomic_DNA"/>
</dbReference>
<dbReference type="GO" id="GO:0016020">
    <property type="term" value="C:membrane"/>
    <property type="evidence" value="ECO:0007669"/>
    <property type="project" value="UniProtKB-SubCell"/>
</dbReference>
<dbReference type="PANTHER" id="PTHR11266:SF80">
    <property type="entry name" value="PEROXISOMAL MEMBRANE PROTEIN 2"/>
    <property type="match status" value="1"/>
</dbReference>
<evidence type="ECO:0000256" key="3">
    <source>
        <dbReference type="ARBA" id="ARBA00022692"/>
    </source>
</evidence>
<evidence type="ECO:0000256" key="6">
    <source>
        <dbReference type="RuleBase" id="RU363053"/>
    </source>
</evidence>
<evidence type="ECO:0000256" key="4">
    <source>
        <dbReference type="ARBA" id="ARBA00022989"/>
    </source>
</evidence>
<evidence type="ECO:0000256" key="1">
    <source>
        <dbReference type="ARBA" id="ARBA00004141"/>
    </source>
</evidence>
<reference evidence="7 8" key="1">
    <citation type="journal article" date="2018" name="Mol. Biol. Evol.">
        <title>Analysis of the draft genome of the red seaweed Gracilariopsis chorda provides insights into genome size evolution in Rhodophyta.</title>
        <authorList>
            <person name="Lee J."/>
            <person name="Yang E.C."/>
            <person name="Graf L."/>
            <person name="Yang J.H."/>
            <person name="Qiu H."/>
            <person name="Zel Zion U."/>
            <person name="Chan C.X."/>
            <person name="Stephens T.G."/>
            <person name="Weber A.P.M."/>
            <person name="Boo G.H."/>
            <person name="Boo S.M."/>
            <person name="Kim K.M."/>
            <person name="Shin Y."/>
            <person name="Jung M."/>
            <person name="Lee S.J."/>
            <person name="Yim H.S."/>
            <person name="Lee J.H."/>
            <person name="Bhattacharya D."/>
            <person name="Yoon H.S."/>
        </authorList>
    </citation>
    <scope>NUCLEOTIDE SEQUENCE [LARGE SCALE GENOMIC DNA]</scope>
    <source>
        <strain evidence="7 8">SKKU-2015</strain>
        <tissue evidence="7">Whole body</tissue>
    </source>
</reference>